<dbReference type="STRING" id="880072.Desac_0153"/>
<dbReference type="SUPFAM" id="SSF46565">
    <property type="entry name" value="Chaperone J-domain"/>
    <property type="match status" value="1"/>
</dbReference>
<dbReference type="Gene3D" id="6.20.20.10">
    <property type="match status" value="2"/>
</dbReference>
<dbReference type="GO" id="GO:0005737">
    <property type="term" value="C:cytoplasm"/>
    <property type="evidence" value="ECO:0007669"/>
    <property type="project" value="UniProtKB-SubCell"/>
</dbReference>
<evidence type="ECO:0000256" key="7">
    <source>
        <dbReference type="ARBA" id="ARBA00023186"/>
    </source>
</evidence>
<dbReference type="InterPro" id="IPR001305">
    <property type="entry name" value="HSP_DnaJ_Cys-rich_dom"/>
</dbReference>
<dbReference type="GO" id="GO:0005524">
    <property type="term" value="F:ATP binding"/>
    <property type="evidence" value="ECO:0007669"/>
    <property type="project" value="InterPro"/>
</dbReference>
<keyword evidence="4 8" id="KW-0863">Zinc-finger</keyword>
<dbReference type="InterPro" id="IPR018253">
    <property type="entry name" value="DnaJ_domain_CS"/>
</dbReference>
<comment type="cofactor">
    <cofactor evidence="8">
        <name>Zn(2+)</name>
        <dbReference type="ChEBI" id="CHEBI:29105"/>
    </cofactor>
    <text evidence="8">Binds 2 Zn(2+) ions per monomer.</text>
</comment>
<evidence type="ECO:0000256" key="3">
    <source>
        <dbReference type="ARBA" id="ARBA00022737"/>
    </source>
</evidence>
<dbReference type="GO" id="GO:0008270">
    <property type="term" value="F:zinc ion binding"/>
    <property type="evidence" value="ECO:0007669"/>
    <property type="project" value="UniProtKB-UniRule"/>
</dbReference>
<name>F2NBX3_DESAR</name>
<dbReference type="GO" id="GO:0051082">
    <property type="term" value="F:unfolded protein binding"/>
    <property type="evidence" value="ECO:0007669"/>
    <property type="project" value="UniProtKB-UniRule"/>
</dbReference>
<reference evidence="12 13" key="1">
    <citation type="journal article" date="2011" name="Stand. Genomic Sci.">
        <title>Complete genome sequence of the acetate-degrading sulfate reducer Desulfobacca acetoxidans type strain (ASRB2).</title>
        <authorList>
            <person name="Goker M."/>
            <person name="Teshima H."/>
            <person name="Lapidus A."/>
            <person name="Nolan M."/>
            <person name="Lucas S."/>
            <person name="Hammon N."/>
            <person name="Deshpande S."/>
            <person name="Cheng J.F."/>
            <person name="Tapia R."/>
            <person name="Han C."/>
            <person name="Goodwin L."/>
            <person name="Pitluck S."/>
            <person name="Huntemann M."/>
            <person name="Liolios K."/>
            <person name="Ivanova N."/>
            <person name="Pagani I."/>
            <person name="Mavromatis K."/>
            <person name="Ovchinikova G."/>
            <person name="Pati A."/>
            <person name="Chen A."/>
            <person name="Palaniappan K."/>
            <person name="Land M."/>
            <person name="Hauser L."/>
            <person name="Brambilla E.M."/>
            <person name="Rohde M."/>
            <person name="Spring S."/>
            <person name="Detter J.C."/>
            <person name="Woyke T."/>
            <person name="Bristow J."/>
            <person name="Eisen J.A."/>
            <person name="Markowitz V."/>
            <person name="Hugenholtz P."/>
            <person name="Kyrpides N.C."/>
            <person name="Klenk H.P."/>
        </authorList>
    </citation>
    <scope>NUCLEOTIDE SEQUENCE [LARGE SCALE GENOMIC DNA]</scope>
    <source>
        <strain evidence="13">ATCC 700848 / DSM 11109 / ASRB2</strain>
    </source>
</reference>
<sequence length="349" mass="37549">MLERDAYEILGVARDASDAEIKKAYRKLARKYHPDVNPDNKEAEKKFKEISAAYDILANPEKRTQYDQMGAAAYYATPEAARGYEEAFTGRDFSDIFRDFFGGGAAYGGPTPGEDLAYALEIDFLEAVRGTHKTITLEKQIICPGCKGSGYEYAGQVCPACGGRGVVEKKVDNVRMLINCAACQGTGRTGQQSCRRCGGRGVVLGSETVEVKIPPGVDQGTKLRLAGKGNPGLNGGPAGDLFLIISVRPHPQFTRQGRDIYYKTTLSLFDAVLGGKITVPTLDKTVSLTIPPGTQNGQRFRLKGKGVGTGGARTGDQYVEVHVTIPKQLSPKAKELFQSLKDSLAAEAG</sequence>
<dbReference type="PANTHER" id="PTHR43096:SF52">
    <property type="entry name" value="DNAJ HOMOLOG 1, MITOCHONDRIAL-RELATED"/>
    <property type="match status" value="1"/>
</dbReference>
<comment type="subunit">
    <text evidence="8">Homodimer.</text>
</comment>
<dbReference type="RefSeq" id="WP_013705163.1">
    <property type="nucleotide sequence ID" value="NC_015388.1"/>
</dbReference>
<comment type="subcellular location">
    <subcellularLocation>
        <location evidence="8">Cytoplasm</location>
    </subcellularLocation>
</comment>
<dbReference type="Gene3D" id="2.60.260.20">
    <property type="entry name" value="Urease metallochaperone UreE, N-terminal domain"/>
    <property type="match status" value="2"/>
</dbReference>
<evidence type="ECO:0000256" key="1">
    <source>
        <dbReference type="ARBA" id="ARBA00022705"/>
    </source>
</evidence>
<feature type="binding site" evidence="8">
    <location>
        <position position="194"/>
    </location>
    <ligand>
        <name>Zn(2+)</name>
        <dbReference type="ChEBI" id="CHEBI:29105"/>
        <label>1</label>
    </ligand>
</feature>
<feature type="binding site" evidence="8">
    <location>
        <position position="180"/>
    </location>
    <ligand>
        <name>Zn(2+)</name>
        <dbReference type="ChEBI" id="CHEBI:29105"/>
        <label>2</label>
    </ligand>
</feature>
<evidence type="ECO:0000256" key="5">
    <source>
        <dbReference type="ARBA" id="ARBA00022833"/>
    </source>
</evidence>
<dbReference type="AlphaFoldDB" id="F2NBX3"/>
<dbReference type="InterPro" id="IPR002939">
    <property type="entry name" value="DnaJ_C"/>
</dbReference>
<dbReference type="FunFam" id="2.60.260.20:FF:000005">
    <property type="entry name" value="Chaperone protein dnaJ 1, mitochondrial"/>
    <property type="match status" value="1"/>
</dbReference>
<dbReference type="CDD" id="cd10747">
    <property type="entry name" value="DnaJ_C"/>
    <property type="match status" value="1"/>
</dbReference>
<feature type="binding site" evidence="8">
    <location>
        <position position="146"/>
    </location>
    <ligand>
        <name>Zn(2+)</name>
        <dbReference type="ChEBI" id="CHEBI:29105"/>
        <label>1</label>
    </ligand>
</feature>
<dbReference type="NCBIfam" id="NF008035">
    <property type="entry name" value="PRK10767.1"/>
    <property type="match status" value="1"/>
</dbReference>
<feature type="domain" description="J" evidence="10">
    <location>
        <begin position="5"/>
        <end position="70"/>
    </location>
</feature>
<evidence type="ECO:0000259" key="11">
    <source>
        <dbReference type="PROSITE" id="PS51188"/>
    </source>
</evidence>
<accession>F2NBX3</accession>
<dbReference type="HAMAP" id="MF_01152">
    <property type="entry name" value="DnaJ"/>
    <property type="match status" value="1"/>
</dbReference>
<dbReference type="HOGENOM" id="CLU_017633_0_7_7"/>
<dbReference type="GO" id="GO:0009408">
    <property type="term" value="P:response to heat"/>
    <property type="evidence" value="ECO:0007669"/>
    <property type="project" value="InterPro"/>
</dbReference>
<dbReference type="SUPFAM" id="SSF49493">
    <property type="entry name" value="HSP40/DnaJ peptide-binding domain"/>
    <property type="match status" value="2"/>
</dbReference>
<dbReference type="SMART" id="SM00271">
    <property type="entry name" value="DnaJ"/>
    <property type="match status" value="1"/>
</dbReference>
<dbReference type="SUPFAM" id="SSF57938">
    <property type="entry name" value="DnaJ/Hsp40 cysteine-rich domain"/>
    <property type="match status" value="1"/>
</dbReference>
<feature type="repeat" description="CXXCXGXG motif" evidence="8">
    <location>
        <begin position="158"/>
        <end position="165"/>
    </location>
</feature>
<keyword evidence="8" id="KW-0963">Cytoplasm</keyword>
<gene>
    <name evidence="8" type="primary">dnaJ</name>
    <name evidence="12" type="ordered locus">Desac_0153</name>
</gene>
<feature type="repeat" description="CXXCXGXG motif" evidence="8">
    <location>
        <begin position="143"/>
        <end position="150"/>
    </location>
</feature>
<keyword evidence="1 8" id="KW-0235">DNA replication</keyword>
<dbReference type="InterPro" id="IPR008971">
    <property type="entry name" value="HSP40/DnaJ_pept-bd"/>
</dbReference>
<dbReference type="Pfam" id="PF01556">
    <property type="entry name" value="DnaJ_C"/>
    <property type="match status" value="1"/>
</dbReference>
<organism evidence="12 13">
    <name type="scientific">Desulfobacca acetoxidans (strain ATCC 700848 / DSM 11109 / ASRB2)</name>
    <dbReference type="NCBI Taxonomy" id="880072"/>
    <lineage>
        <taxon>Bacteria</taxon>
        <taxon>Pseudomonadati</taxon>
        <taxon>Thermodesulfobacteriota</taxon>
        <taxon>Desulfobaccia</taxon>
        <taxon>Desulfobaccales</taxon>
        <taxon>Desulfobaccaceae</taxon>
        <taxon>Desulfobacca</taxon>
    </lineage>
</organism>
<dbReference type="KEGG" id="dao:Desac_0153"/>
<dbReference type="PANTHER" id="PTHR43096">
    <property type="entry name" value="DNAJ HOMOLOG 1, MITOCHONDRIAL-RELATED"/>
    <property type="match status" value="1"/>
</dbReference>
<dbReference type="InterPro" id="IPR012724">
    <property type="entry name" value="DnaJ"/>
</dbReference>
<feature type="repeat" description="CXXCXGXG motif" evidence="8">
    <location>
        <begin position="194"/>
        <end position="201"/>
    </location>
</feature>
<dbReference type="InterPro" id="IPR036410">
    <property type="entry name" value="HSP_DnaJ_Cys-rich_dom_sf"/>
</dbReference>
<evidence type="ECO:0000256" key="9">
    <source>
        <dbReference type="PROSITE-ProRule" id="PRU00546"/>
    </source>
</evidence>
<feature type="binding site" evidence="8">
    <location>
        <position position="143"/>
    </location>
    <ligand>
        <name>Zn(2+)</name>
        <dbReference type="ChEBI" id="CHEBI:29105"/>
        <label>1</label>
    </ligand>
</feature>
<comment type="similarity">
    <text evidence="8">Belongs to the DnaJ family.</text>
</comment>
<feature type="binding site" evidence="8">
    <location>
        <position position="197"/>
    </location>
    <ligand>
        <name>Zn(2+)</name>
        <dbReference type="ChEBI" id="CHEBI:29105"/>
        <label>1</label>
    </ligand>
</feature>
<dbReference type="GO" id="GO:0042026">
    <property type="term" value="P:protein refolding"/>
    <property type="evidence" value="ECO:0007669"/>
    <property type="project" value="TreeGrafter"/>
</dbReference>
<feature type="binding site" evidence="8">
    <location>
        <position position="183"/>
    </location>
    <ligand>
        <name>Zn(2+)</name>
        <dbReference type="ChEBI" id="CHEBI:29105"/>
        <label>2</label>
    </ligand>
</feature>
<evidence type="ECO:0000259" key="10">
    <source>
        <dbReference type="PROSITE" id="PS50076"/>
    </source>
</evidence>
<evidence type="ECO:0000256" key="6">
    <source>
        <dbReference type="ARBA" id="ARBA00023016"/>
    </source>
</evidence>
<dbReference type="GO" id="GO:0006260">
    <property type="term" value="P:DNA replication"/>
    <property type="evidence" value="ECO:0007669"/>
    <property type="project" value="UniProtKB-KW"/>
</dbReference>
<dbReference type="CDD" id="cd06257">
    <property type="entry name" value="DnaJ"/>
    <property type="match status" value="1"/>
</dbReference>
<dbReference type="InterPro" id="IPR001623">
    <property type="entry name" value="DnaJ_domain"/>
</dbReference>
<evidence type="ECO:0000256" key="8">
    <source>
        <dbReference type="HAMAP-Rule" id="MF_01152"/>
    </source>
</evidence>
<dbReference type="PROSITE" id="PS50076">
    <property type="entry name" value="DNAJ_2"/>
    <property type="match status" value="1"/>
</dbReference>
<keyword evidence="3 8" id="KW-0677">Repeat</keyword>
<protein>
    <recommendedName>
        <fullName evidence="8">Chaperone protein DnaJ</fullName>
    </recommendedName>
</protein>
<dbReference type="Proteomes" id="UP000000483">
    <property type="component" value="Chromosome"/>
</dbReference>
<evidence type="ECO:0000313" key="12">
    <source>
        <dbReference type="EMBL" id="AEB08050.1"/>
    </source>
</evidence>
<keyword evidence="5 8" id="KW-0862">Zinc</keyword>
<dbReference type="InterPro" id="IPR036869">
    <property type="entry name" value="J_dom_sf"/>
</dbReference>
<dbReference type="CDD" id="cd10719">
    <property type="entry name" value="DnaJ_zf"/>
    <property type="match status" value="1"/>
</dbReference>
<keyword evidence="6 8" id="KW-0346">Stress response</keyword>
<feature type="zinc finger region" description="CR-type" evidence="9">
    <location>
        <begin position="130"/>
        <end position="206"/>
    </location>
</feature>
<evidence type="ECO:0000313" key="13">
    <source>
        <dbReference type="Proteomes" id="UP000000483"/>
    </source>
</evidence>
<dbReference type="NCBIfam" id="TIGR02349">
    <property type="entry name" value="DnaJ_bact"/>
    <property type="match status" value="1"/>
</dbReference>
<feature type="domain" description="CR-type" evidence="11">
    <location>
        <begin position="130"/>
        <end position="206"/>
    </location>
</feature>
<dbReference type="GO" id="GO:0031072">
    <property type="term" value="F:heat shock protein binding"/>
    <property type="evidence" value="ECO:0007669"/>
    <property type="project" value="InterPro"/>
</dbReference>
<dbReference type="eggNOG" id="COG0484">
    <property type="taxonomic scope" value="Bacteria"/>
</dbReference>
<comment type="function">
    <text evidence="8">Participates actively in the response to hyperosmotic and heat shock by preventing the aggregation of stress-denatured proteins and by disaggregating proteins, also in an autonomous, DnaK-independent fashion. Unfolded proteins bind initially to DnaJ; upon interaction with the DnaJ-bound protein, DnaK hydrolyzes its bound ATP, resulting in the formation of a stable complex. GrpE releases ADP from DnaK; ATP binding to DnaK triggers the release of the substrate protein, thus completing the reaction cycle. Several rounds of ATP-dependent interactions between DnaJ, DnaK and GrpE are required for fully efficient folding. Also involved, together with DnaK and GrpE, in the DNA replication of plasmids through activation of initiation proteins.</text>
</comment>
<dbReference type="PROSITE" id="PS00636">
    <property type="entry name" value="DNAJ_1"/>
    <property type="match status" value="1"/>
</dbReference>
<dbReference type="Gene3D" id="1.10.287.110">
    <property type="entry name" value="DnaJ domain"/>
    <property type="match status" value="1"/>
</dbReference>
<evidence type="ECO:0000256" key="2">
    <source>
        <dbReference type="ARBA" id="ARBA00022723"/>
    </source>
</evidence>
<comment type="domain">
    <text evidence="8">The J domain is necessary and sufficient to stimulate DnaK ATPase activity. Zinc center 1 plays an important role in the autonomous, DnaK-independent chaperone activity of DnaJ. Zinc center 2 is essential for interaction with DnaK and for DnaJ activity.</text>
</comment>
<feature type="binding site" evidence="8">
    <location>
        <position position="158"/>
    </location>
    <ligand>
        <name>Zn(2+)</name>
        <dbReference type="ChEBI" id="CHEBI:29105"/>
        <label>2</label>
    </ligand>
</feature>
<reference evidence="13" key="2">
    <citation type="submission" date="2011-03" db="EMBL/GenBank/DDBJ databases">
        <title>The complete genome of Desulfobacca acetoxidans DSM 11109.</title>
        <authorList>
            <consortium name="US DOE Joint Genome Institute (JGI-PGF)"/>
            <person name="Lucas S."/>
            <person name="Copeland A."/>
            <person name="Lapidus A."/>
            <person name="Bruce D."/>
            <person name="Goodwin L."/>
            <person name="Pitluck S."/>
            <person name="Peters L."/>
            <person name="Kyrpides N."/>
            <person name="Mavromatis K."/>
            <person name="Ivanova N."/>
            <person name="Ovchinnikova G."/>
            <person name="Teshima H."/>
            <person name="Detter J.C."/>
            <person name="Han C."/>
            <person name="Land M."/>
            <person name="Hauser L."/>
            <person name="Markowitz V."/>
            <person name="Cheng J.-F."/>
            <person name="Hugenholtz P."/>
            <person name="Woyke T."/>
            <person name="Wu D."/>
            <person name="Spring S."/>
            <person name="Schueler E."/>
            <person name="Brambilla E."/>
            <person name="Klenk H.-P."/>
            <person name="Eisen J.A."/>
        </authorList>
    </citation>
    <scope>NUCLEOTIDE SEQUENCE [LARGE SCALE GENOMIC DNA]</scope>
    <source>
        <strain evidence="13">ATCC 700848 / DSM 11109 / ASRB2</strain>
    </source>
</reference>
<dbReference type="Pfam" id="PF00226">
    <property type="entry name" value="DnaJ"/>
    <property type="match status" value="1"/>
</dbReference>
<keyword evidence="7 8" id="KW-0143">Chaperone</keyword>
<dbReference type="EMBL" id="CP002629">
    <property type="protein sequence ID" value="AEB08050.1"/>
    <property type="molecule type" value="Genomic_DNA"/>
</dbReference>
<keyword evidence="2 8" id="KW-0479">Metal-binding</keyword>
<keyword evidence="13" id="KW-1185">Reference proteome</keyword>
<feature type="binding site" evidence="8">
    <location>
        <position position="161"/>
    </location>
    <ligand>
        <name>Zn(2+)</name>
        <dbReference type="ChEBI" id="CHEBI:29105"/>
        <label>2</label>
    </ligand>
</feature>
<feature type="repeat" description="CXXCXGXG motif" evidence="8">
    <location>
        <begin position="180"/>
        <end position="187"/>
    </location>
</feature>
<dbReference type="PROSITE" id="PS51188">
    <property type="entry name" value="ZF_CR"/>
    <property type="match status" value="1"/>
</dbReference>
<dbReference type="PRINTS" id="PR00625">
    <property type="entry name" value="JDOMAIN"/>
</dbReference>
<proteinExistence type="inferred from homology"/>
<evidence type="ECO:0000256" key="4">
    <source>
        <dbReference type="ARBA" id="ARBA00022771"/>
    </source>
</evidence>